<dbReference type="Gene3D" id="1.25.10.10">
    <property type="entry name" value="Leucine-rich Repeat Variant"/>
    <property type="match status" value="1"/>
</dbReference>
<dbReference type="Pfam" id="PF25149">
    <property type="entry name" value="DUF7825"/>
    <property type="match status" value="1"/>
</dbReference>
<evidence type="ECO:0000313" key="4">
    <source>
        <dbReference type="EMBL" id="GLQ24224.1"/>
    </source>
</evidence>
<accession>A0ABQ5VBY7</accession>
<evidence type="ECO:0000259" key="1">
    <source>
        <dbReference type="Pfam" id="PF20103"/>
    </source>
</evidence>
<feature type="domain" description="DUF6493" evidence="1">
    <location>
        <begin position="57"/>
        <end position="345"/>
    </location>
</feature>
<name>A0ABQ5VBY7_9PROT</name>
<dbReference type="Proteomes" id="UP001161391">
    <property type="component" value="Unassembled WGS sequence"/>
</dbReference>
<dbReference type="InterPro" id="IPR016024">
    <property type="entry name" value="ARM-type_fold"/>
</dbReference>
<dbReference type="RefSeq" id="WP_284390424.1">
    <property type="nucleotide sequence ID" value="NZ_BSNK01000002.1"/>
</dbReference>
<dbReference type="InterPro" id="IPR056726">
    <property type="entry name" value="DUF7824"/>
</dbReference>
<protein>
    <recommendedName>
        <fullName evidence="6">HEAT repeat domain-containing protein</fullName>
    </recommendedName>
</protein>
<dbReference type="SUPFAM" id="SSF48371">
    <property type="entry name" value="ARM repeat"/>
    <property type="match status" value="1"/>
</dbReference>
<organism evidence="4 5">
    <name type="scientific">Algimonas ampicilliniresistens</name>
    <dbReference type="NCBI Taxonomy" id="1298735"/>
    <lineage>
        <taxon>Bacteria</taxon>
        <taxon>Pseudomonadati</taxon>
        <taxon>Pseudomonadota</taxon>
        <taxon>Alphaproteobacteria</taxon>
        <taxon>Maricaulales</taxon>
        <taxon>Robiginitomaculaceae</taxon>
        <taxon>Algimonas</taxon>
    </lineage>
</organism>
<sequence length="1018" mass="115284">MTPEELELLVVGKDSFEHFRKAFSDLSDAERRNLSKTAQKLFRDIHRSSNAWDFEAAKGASDRLNKLLKKAHNESVKKTATGHIFTRPDWVDSLQKRATLALVAVAPISALKSDTVWFRSIEDQVFQIVQDRKPDWLGEWIEHLIAAEWPRVSFPFVVKLIENDLIPKPETDNYISSYANWLMRTTNGRNDKRRVPPISQQLKSSPLLMEDVYRVFAVESNAFNTNGWLRKGAELDYETWTEALLKMVEDGTLDRKRVLEESLAALTADLKSNQLSGITKFHKQLRASPAELKANEENYRELFASPFGPVARFGLDQLAVLYKAKNLDMGLFLNDLPTLFSLPVKSHPVAAIKLLGRMAKSDPKFIEDIFGALLPALNHENVDVQTIAIEMFELHSENLSPQLREDIASNSQFISPHLTSRLSSLSGKDNAEAEAFVEDLNDSLEVLKNTSDSDRVSWGLDLLSEKPFTYRPITSDIMQLRVLHTVAPIEPIQTQDELLSAIATYIEMPLDKTEAERIADGIARIPRIEDADFQARIIPLMHRLGMSEDAEYEVAPGGRQFANLVKTYLSLKFKSNIVDSASDWYSESQRRKLREVAPMQTHFRLLTSLIAKGSTPGRLCAPTHENGWICPLTWVDRLSVVQNRHDIDDIDLSFSLLRLAPDNRLEAAAKTLMLSGRFRDLAAFVLGADETPNISRSLKIEVWMSAARARNPLKDWSEAFAHLNLSSNVAGSISPRSLGWKTENAKIYEDRIVFENTILEPPKKRLFKRVVSVNEKRLPTGMLGQHPIRKRYHYEDVTAEERQWRATLFPLYPAMSYRSAIRGMISRIDTKSNSFEPVHGAMNALFQKNRPWSEMAYLVLCLALFGRDADAQRLSIDALVEGIDSGQLDPERFVSTLERLSRTDWVKLNRPGPAMLQVAQVSPLHAYIIADVLSKWLPKLETKRRALGDLLDVSLQSMALANSGVRPVFRVYLESFNGSSKAAKVAKSILKLPDVSTEDRSDLRSMAIRSRLRYVYSM</sequence>
<gene>
    <name evidence="4" type="ORF">GCM10007853_20980</name>
</gene>
<reference evidence="4" key="1">
    <citation type="journal article" date="2014" name="Int. J. Syst. Evol. Microbiol.">
        <title>Complete genome of a new Firmicutes species belonging to the dominant human colonic microbiota ('Ruminococcus bicirculans') reveals two chromosomes and a selective capacity to utilize plant glucans.</title>
        <authorList>
            <consortium name="NISC Comparative Sequencing Program"/>
            <person name="Wegmann U."/>
            <person name="Louis P."/>
            <person name="Goesmann A."/>
            <person name="Henrissat B."/>
            <person name="Duncan S.H."/>
            <person name="Flint H.J."/>
        </authorList>
    </citation>
    <scope>NUCLEOTIDE SEQUENCE</scope>
    <source>
        <strain evidence="4">NBRC 108219</strain>
    </source>
</reference>
<dbReference type="EMBL" id="BSNK01000002">
    <property type="protein sequence ID" value="GLQ24224.1"/>
    <property type="molecule type" value="Genomic_DNA"/>
</dbReference>
<evidence type="ECO:0008006" key="6">
    <source>
        <dbReference type="Google" id="ProtNLM"/>
    </source>
</evidence>
<dbReference type="Pfam" id="PF25148">
    <property type="entry name" value="DUF7824"/>
    <property type="match status" value="1"/>
</dbReference>
<dbReference type="InterPro" id="IPR011989">
    <property type="entry name" value="ARM-like"/>
</dbReference>
<reference evidence="4" key="2">
    <citation type="submission" date="2023-01" db="EMBL/GenBank/DDBJ databases">
        <title>Draft genome sequence of Algimonas ampicilliniresistens strain NBRC 108219.</title>
        <authorList>
            <person name="Sun Q."/>
            <person name="Mori K."/>
        </authorList>
    </citation>
    <scope>NUCLEOTIDE SEQUENCE</scope>
    <source>
        <strain evidence="4">NBRC 108219</strain>
    </source>
</reference>
<dbReference type="Pfam" id="PF20103">
    <property type="entry name" value="DUF6493"/>
    <property type="match status" value="1"/>
</dbReference>
<evidence type="ECO:0000259" key="3">
    <source>
        <dbReference type="Pfam" id="PF25149"/>
    </source>
</evidence>
<feature type="domain" description="DUF7824" evidence="2">
    <location>
        <begin position="488"/>
        <end position="721"/>
    </location>
</feature>
<proteinExistence type="predicted"/>
<dbReference type="InterPro" id="IPR045472">
    <property type="entry name" value="DUF6493"/>
</dbReference>
<evidence type="ECO:0000313" key="5">
    <source>
        <dbReference type="Proteomes" id="UP001161391"/>
    </source>
</evidence>
<dbReference type="InterPro" id="IPR056727">
    <property type="entry name" value="DUF7825"/>
</dbReference>
<evidence type="ECO:0000259" key="2">
    <source>
        <dbReference type="Pfam" id="PF25148"/>
    </source>
</evidence>
<comment type="caution">
    <text evidence="4">The sequence shown here is derived from an EMBL/GenBank/DDBJ whole genome shotgun (WGS) entry which is preliminary data.</text>
</comment>
<keyword evidence="5" id="KW-1185">Reference proteome</keyword>
<feature type="domain" description="DUF7825" evidence="3">
    <location>
        <begin position="774"/>
        <end position="990"/>
    </location>
</feature>